<organism evidence="2 3">
    <name type="scientific">Triparma retinervis</name>
    <dbReference type="NCBI Taxonomy" id="2557542"/>
    <lineage>
        <taxon>Eukaryota</taxon>
        <taxon>Sar</taxon>
        <taxon>Stramenopiles</taxon>
        <taxon>Ochrophyta</taxon>
        <taxon>Bolidophyceae</taxon>
        <taxon>Parmales</taxon>
        <taxon>Triparmaceae</taxon>
        <taxon>Triparma</taxon>
    </lineage>
</organism>
<feature type="compositionally biased region" description="Polar residues" evidence="1">
    <location>
        <begin position="34"/>
        <end position="50"/>
    </location>
</feature>
<feature type="compositionally biased region" description="Polar residues" evidence="1">
    <location>
        <begin position="12"/>
        <end position="22"/>
    </location>
</feature>
<protein>
    <submittedName>
        <fullName evidence="2">Uncharacterized protein</fullName>
    </submittedName>
</protein>
<evidence type="ECO:0000313" key="3">
    <source>
        <dbReference type="Proteomes" id="UP001165082"/>
    </source>
</evidence>
<dbReference type="OrthoDB" id="195899at2759"/>
<proteinExistence type="predicted"/>
<accession>A0A9W7F7C1</accession>
<dbReference type="Proteomes" id="UP001165082">
    <property type="component" value="Unassembled WGS sequence"/>
</dbReference>
<evidence type="ECO:0000313" key="2">
    <source>
        <dbReference type="EMBL" id="GMI06040.1"/>
    </source>
</evidence>
<feature type="region of interest" description="Disordered" evidence="1">
    <location>
        <begin position="1"/>
        <end position="77"/>
    </location>
</feature>
<reference evidence="2" key="1">
    <citation type="submission" date="2022-07" db="EMBL/GenBank/DDBJ databases">
        <title>Genome analysis of Parmales, a sister group of diatoms, reveals the evolutionary specialization of diatoms from phago-mixotrophs to photoautotrophs.</title>
        <authorList>
            <person name="Ban H."/>
            <person name="Sato S."/>
            <person name="Yoshikawa S."/>
            <person name="Kazumasa Y."/>
            <person name="Nakamura Y."/>
            <person name="Ichinomiya M."/>
            <person name="Saitoh K."/>
            <person name="Sato N."/>
            <person name="Blanc-Mathieu R."/>
            <person name="Endo H."/>
            <person name="Kuwata A."/>
            <person name="Ogata H."/>
        </authorList>
    </citation>
    <scope>NUCLEOTIDE SEQUENCE</scope>
</reference>
<sequence>MKGPPAAAKIGISTSSSPTGVSQPDEIFEPLSPMANQTNSTKLPSWSPQASPKADDDKTPESGSPGPAPTPPHVYPDILPVSSRTRWLRRMLGLNYNYGKLLHPKEWSSPSKPIYDEAVDPLNLSETSGEAHPNSRTFFDTRVEPLETQMWDDFFQPQGDQARLSFSLFEDIWHLLTVDLPLMKVLLIEIAIEVFLILTTTILLTLLSLATGQNTHETTAELFIFKLLLSLSTVRLSTDSVWGWREGPISPPIEVILLSLHSWLHWLLLNIASAIVVARAMRPLKQVTFTNDCVLDHQFLNIRLQILRFKTVGLKNLNISLSCTLKNGVFYDLPLTNGMNKIAAWRGAGPMNIKHEINEDSPLHPSKKHGINLIRISLQATDTSGLPVNETMTWYDSSSIFQGDGAVKMFRDKGVRPPQILYGAKWRDAYSFFNDFPHLPALSVDLNNFTRAVVSEPPKPEPPSQGDDNNV</sequence>
<comment type="caution">
    <text evidence="2">The sequence shown here is derived from an EMBL/GenBank/DDBJ whole genome shotgun (WGS) entry which is preliminary data.</text>
</comment>
<name>A0A9W7F7C1_9STRA</name>
<dbReference type="AlphaFoldDB" id="A0A9W7F7C1"/>
<dbReference type="EMBL" id="BRXZ01000142">
    <property type="protein sequence ID" value="GMI06040.1"/>
    <property type="molecule type" value="Genomic_DNA"/>
</dbReference>
<evidence type="ECO:0000256" key="1">
    <source>
        <dbReference type="SAM" id="MobiDB-lite"/>
    </source>
</evidence>
<gene>
    <name evidence="2" type="ORF">TrRE_jg3844</name>
</gene>
<keyword evidence="3" id="KW-1185">Reference proteome</keyword>